<reference evidence="3" key="1">
    <citation type="submission" date="2017-02" db="EMBL/GenBank/DDBJ databases">
        <title>Delineation of Paenibacillus larvae strains originating from foulbrood outbreaks.</title>
        <authorList>
            <person name="Beims H."/>
            <person name="Bunk B."/>
            <person name="Sproeer C."/>
            <person name="Mohr K.I."/>
            <person name="Pradella S."/>
            <person name="Guenther G."/>
            <person name="Rohde M."/>
            <person name="von der Ohe W."/>
            <person name="Steinert M."/>
        </authorList>
    </citation>
    <scope>NUCLEOTIDE SEQUENCE [LARGE SCALE GENOMIC DNA]</scope>
    <source>
        <strain evidence="3">Eric_III</strain>
        <plasmid evidence="3">Plasmid unnamed1</plasmid>
    </source>
</reference>
<gene>
    <name evidence="2" type="ORF">ERICIII_04819</name>
</gene>
<keyword evidence="1" id="KW-0472">Membrane</keyword>
<feature type="transmembrane region" description="Helical" evidence="1">
    <location>
        <begin position="18"/>
        <end position="37"/>
    </location>
</feature>
<proteinExistence type="predicted"/>
<dbReference type="Proteomes" id="UP000239833">
    <property type="component" value="Plasmid unnamed1"/>
</dbReference>
<organism evidence="2 3">
    <name type="scientific">Paenibacillus larvae subsp. larvae</name>
    <dbReference type="NCBI Taxonomy" id="147375"/>
    <lineage>
        <taxon>Bacteria</taxon>
        <taxon>Bacillati</taxon>
        <taxon>Bacillota</taxon>
        <taxon>Bacilli</taxon>
        <taxon>Bacillales</taxon>
        <taxon>Paenibacillaceae</taxon>
        <taxon>Paenibacillus</taxon>
    </lineage>
</organism>
<dbReference type="InterPro" id="IPR043993">
    <property type="entry name" value="T4SS_pilin"/>
</dbReference>
<dbReference type="Pfam" id="PF18895">
    <property type="entry name" value="T4SS_pilin"/>
    <property type="match status" value="1"/>
</dbReference>
<dbReference type="AlphaFoldDB" id="A0A2L1U7C7"/>
<dbReference type="EMBL" id="CP019656">
    <property type="protein sequence ID" value="AVF28823.1"/>
    <property type="molecule type" value="Genomic_DNA"/>
</dbReference>
<dbReference type="RefSeq" id="WP_104932842.1">
    <property type="nucleotide sequence ID" value="NZ_CP019656.1"/>
</dbReference>
<protein>
    <submittedName>
        <fullName evidence="2">TrbC/VIRB2 family protein</fullName>
    </submittedName>
</protein>
<keyword evidence="1" id="KW-1133">Transmembrane helix</keyword>
<evidence type="ECO:0000313" key="3">
    <source>
        <dbReference type="Proteomes" id="UP000239833"/>
    </source>
</evidence>
<evidence type="ECO:0000256" key="1">
    <source>
        <dbReference type="SAM" id="Phobius"/>
    </source>
</evidence>
<feature type="transmembrane region" description="Helical" evidence="1">
    <location>
        <begin position="49"/>
        <end position="70"/>
    </location>
</feature>
<keyword evidence="2" id="KW-0614">Plasmid</keyword>
<evidence type="ECO:0000313" key="2">
    <source>
        <dbReference type="EMBL" id="AVF28823.1"/>
    </source>
</evidence>
<keyword evidence="1" id="KW-0812">Transmembrane</keyword>
<sequence>MENVISTIHNLTNTLKPITPAVAGLVLVIIGLMYMFAKNQQLKESCTGWMMNVLVGFGIVYLAIAIINWFSSGVVGFG</sequence>
<geneLocation type="plasmid" evidence="2">
    <name>unnamed1</name>
</geneLocation>
<accession>A0A2L1U7C7</accession>
<name>A0A2L1U7C7_9BACL</name>